<dbReference type="GO" id="GO:0006450">
    <property type="term" value="P:regulation of translational fidelity"/>
    <property type="evidence" value="ECO:0007669"/>
    <property type="project" value="TreeGrafter"/>
</dbReference>
<dbReference type="PANTHER" id="PTHR17490">
    <property type="entry name" value="SUA5"/>
    <property type="match status" value="1"/>
</dbReference>
<dbReference type="GO" id="GO:0005737">
    <property type="term" value="C:cytoplasm"/>
    <property type="evidence" value="ECO:0007669"/>
    <property type="project" value="UniProtKB-SubCell"/>
</dbReference>
<feature type="domain" description="Threonylcarbamoyl-AMP synthase C-terminal" evidence="13">
    <location>
        <begin position="200"/>
        <end position="335"/>
    </location>
</feature>
<dbReference type="Pfam" id="PF01121">
    <property type="entry name" value="CoaE"/>
    <property type="match status" value="1"/>
</dbReference>
<dbReference type="Proteomes" id="UP000681035">
    <property type="component" value="Chromosome"/>
</dbReference>
<dbReference type="GO" id="GO:0003725">
    <property type="term" value="F:double-stranded RNA binding"/>
    <property type="evidence" value="ECO:0007669"/>
    <property type="project" value="InterPro"/>
</dbReference>
<keyword evidence="6" id="KW-0548">Nucleotidyltransferase</keyword>
<dbReference type="InterPro" id="IPR001977">
    <property type="entry name" value="Depp_CoAkinase"/>
</dbReference>
<accession>A0A810Q435</accession>
<dbReference type="GO" id="GO:0015937">
    <property type="term" value="P:coenzyme A biosynthetic process"/>
    <property type="evidence" value="ECO:0007669"/>
    <property type="project" value="UniProtKB-UniRule"/>
</dbReference>
<dbReference type="InterPro" id="IPR006070">
    <property type="entry name" value="Sua5-like_dom"/>
</dbReference>
<comment type="catalytic activity">
    <reaction evidence="9">
        <text>L-threonine + hydrogencarbonate + ATP = L-threonylcarbamoyladenylate + diphosphate + H2O</text>
        <dbReference type="Rhea" id="RHEA:36407"/>
        <dbReference type="ChEBI" id="CHEBI:15377"/>
        <dbReference type="ChEBI" id="CHEBI:17544"/>
        <dbReference type="ChEBI" id="CHEBI:30616"/>
        <dbReference type="ChEBI" id="CHEBI:33019"/>
        <dbReference type="ChEBI" id="CHEBI:57926"/>
        <dbReference type="ChEBI" id="CHEBI:73682"/>
        <dbReference type="EC" id="2.7.7.87"/>
    </reaction>
</comment>
<dbReference type="GO" id="GO:0004140">
    <property type="term" value="F:dephospho-CoA kinase activity"/>
    <property type="evidence" value="ECO:0007669"/>
    <property type="project" value="UniProtKB-UniRule"/>
</dbReference>
<gene>
    <name evidence="10" type="primary">coaE</name>
    <name evidence="14" type="ORF">MM50RIKEN_07800</name>
</gene>
<dbReference type="Gene3D" id="3.40.50.300">
    <property type="entry name" value="P-loop containing nucleotide triphosphate hydrolases"/>
    <property type="match status" value="1"/>
</dbReference>
<dbReference type="NCBIfam" id="TIGR00152">
    <property type="entry name" value="dephospho-CoA kinase"/>
    <property type="match status" value="1"/>
</dbReference>
<sequence length="546" mass="59378">MKTILFHPETDADAIPQAAAILRRGGLLGIPTETVYGLGADALNETAVRHIFEAKGRPQDNPLIIHVPDASWLERYCREVPETAYRLAERFWPGPLTMILPRRENVPLQTTGGLETVGVRCPDHPVTRAIIEAAGVPVAAPSGNTSGRPSPTTAGHMAEDMDGKIDGIVDGGPCAVGVESTIIDLTVTPPRLLRPGGLPLEALEEVLGTVAVDKAVTGLLKDGEKPRAPGMKYRHYAPKAPVTAVTGDPAHSALVIRGLLREKAGVICFDEFAGYFEGHIVHRLGPFTDKLAQAQRVFDALRTFDGTDVTEIFAQCPDDAGLGLAVGNRLKKAAGFHLIDGDAPVVIGITGGTGSGKTSALQALEALGGTVLDCDAVYHQALREDEALRSRIRDAFGEVFRGTELDRQKLGSLVFSDPQALERLNGIIFDYLPGVLRRRMEGRVLVGLDAINLIESGLGELCCRTVAVLAPGEQRVQRIMQRDHIPEEYARLRIQAQKPDSYYREHCTDVLENQEETPEAFREKAEIFFRDLLRQLHHITEGGHER</sequence>
<evidence type="ECO:0000256" key="8">
    <source>
        <dbReference type="ARBA" id="ARBA00022840"/>
    </source>
</evidence>
<evidence type="ECO:0000256" key="2">
    <source>
        <dbReference type="ARBA" id="ARBA00007663"/>
    </source>
</evidence>
<dbReference type="PANTHER" id="PTHR17490:SF16">
    <property type="entry name" value="THREONYLCARBAMOYL-AMP SYNTHASE"/>
    <property type="match status" value="1"/>
</dbReference>
<dbReference type="InterPro" id="IPR005145">
    <property type="entry name" value="Sua5_C"/>
</dbReference>
<dbReference type="InterPro" id="IPR017945">
    <property type="entry name" value="DHBP_synth_RibB-like_a/b_dom"/>
</dbReference>
<keyword evidence="4 10" id="KW-0808">Transferase</keyword>
<dbReference type="InterPro" id="IPR050156">
    <property type="entry name" value="TC-AMP_synthase_SUA5"/>
</dbReference>
<comment type="function">
    <text evidence="10">Catalyzes the phosphorylation of the 3'-hydroxyl group of dephosphocoenzyme A to form coenzyme A.</text>
</comment>
<evidence type="ECO:0000256" key="11">
    <source>
        <dbReference type="NCBIfam" id="TIGR00152"/>
    </source>
</evidence>
<comment type="pathway">
    <text evidence="10">Cofactor biosynthesis; coenzyme A biosynthesis; CoA from (R)-pantothenate: step 5/5.</text>
</comment>
<dbReference type="GO" id="GO:0000049">
    <property type="term" value="F:tRNA binding"/>
    <property type="evidence" value="ECO:0007669"/>
    <property type="project" value="TreeGrafter"/>
</dbReference>
<dbReference type="GO" id="GO:0061710">
    <property type="term" value="F:L-threonylcarbamoyladenylate synthase"/>
    <property type="evidence" value="ECO:0007669"/>
    <property type="project" value="UniProtKB-EC"/>
</dbReference>
<evidence type="ECO:0000313" key="14">
    <source>
        <dbReference type="EMBL" id="BCK81017.1"/>
    </source>
</evidence>
<evidence type="ECO:0000256" key="3">
    <source>
        <dbReference type="ARBA" id="ARBA00022490"/>
    </source>
</evidence>
<dbReference type="EC" id="2.7.1.24" evidence="10 11"/>
<evidence type="ECO:0000256" key="1">
    <source>
        <dbReference type="ARBA" id="ARBA00004496"/>
    </source>
</evidence>
<evidence type="ECO:0000259" key="12">
    <source>
        <dbReference type="Pfam" id="PF01300"/>
    </source>
</evidence>
<feature type="domain" description="YrdC-like" evidence="12">
    <location>
        <begin position="21"/>
        <end position="196"/>
    </location>
</feature>
<evidence type="ECO:0000259" key="13">
    <source>
        <dbReference type="Pfam" id="PF03481"/>
    </source>
</evidence>
<keyword evidence="3 10" id="KW-0963">Cytoplasm</keyword>
<keyword evidence="5" id="KW-0819">tRNA processing</keyword>
<reference evidence="14" key="1">
    <citation type="submission" date="2020-09" db="EMBL/GenBank/DDBJ databases">
        <title>New species isolated from human feces.</title>
        <authorList>
            <person name="Kitahara M."/>
            <person name="Shigeno Y."/>
            <person name="Shime M."/>
            <person name="Matsumoto Y."/>
            <person name="Nakamura S."/>
            <person name="Motooka D."/>
            <person name="Fukuoka S."/>
            <person name="Nishikawa H."/>
            <person name="Benno Y."/>
        </authorList>
    </citation>
    <scope>NUCLEOTIDE SEQUENCE</scope>
    <source>
        <strain evidence="14">MM50</strain>
    </source>
</reference>
<evidence type="ECO:0000256" key="5">
    <source>
        <dbReference type="ARBA" id="ARBA00022694"/>
    </source>
</evidence>
<feature type="binding site" evidence="10">
    <location>
        <begin position="354"/>
        <end position="359"/>
    </location>
    <ligand>
        <name>ATP</name>
        <dbReference type="ChEBI" id="CHEBI:30616"/>
    </ligand>
</feature>
<keyword evidence="15" id="KW-1185">Reference proteome</keyword>
<dbReference type="HAMAP" id="MF_00376">
    <property type="entry name" value="Dephospho_CoA_kinase"/>
    <property type="match status" value="1"/>
</dbReference>
<comment type="similarity">
    <text evidence="10">Belongs to the CoaE family.</text>
</comment>
<proteinExistence type="inferred from homology"/>
<keyword evidence="10" id="KW-0173">Coenzyme A biosynthesis</keyword>
<dbReference type="FunFam" id="3.90.870.10:FF:000009">
    <property type="entry name" value="Threonylcarbamoyl-AMP synthase, putative"/>
    <property type="match status" value="1"/>
</dbReference>
<dbReference type="Pfam" id="PF03481">
    <property type="entry name" value="Sua5_C"/>
    <property type="match status" value="1"/>
</dbReference>
<comment type="subcellular location">
    <subcellularLocation>
        <location evidence="1 10">Cytoplasm</location>
    </subcellularLocation>
</comment>
<keyword evidence="10" id="KW-0418">Kinase</keyword>
<dbReference type="RefSeq" id="WP_213541829.1">
    <property type="nucleotide sequence ID" value="NZ_AP023418.1"/>
</dbReference>
<dbReference type="KEGG" id="vcop:MM50RIKEN_07800"/>
<comment type="catalytic activity">
    <reaction evidence="10">
        <text>3'-dephospho-CoA + ATP = ADP + CoA + H(+)</text>
        <dbReference type="Rhea" id="RHEA:18245"/>
        <dbReference type="ChEBI" id="CHEBI:15378"/>
        <dbReference type="ChEBI" id="CHEBI:30616"/>
        <dbReference type="ChEBI" id="CHEBI:57287"/>
        <dbReference type="ChEBI" id="CHEBI:57328"/>
        <dbReference type="ChEBI" id="CHEBI:456216"/>
        <dbReference type="EC" id="2.7.1.24"/>
    </reaction>
</comment>
<dbReference type="GO" id="GO:0008033">
    <property type="term" value="P:tRNA processing"/>
    <property type="evidence" value="ECO:0007669"/>
    <property type="project" value="UniProtKB-KW"/>
</dbReference>
<dbReference type="SUPFAM" id="SSF55821">
    <property type="entry name" value="YrdC/RibB"/>
    <property type="match status" value="1"/>
</dbReference>
<dbReference type="AlphaFoldDB" id="A0A810Q435"/>
<keyword evidence="7 10" id="KW-0547">Nucleotide-binding</keyword>
<dbReference type="SUPFAM" id="SSF52540">
    <property type="entry name" value="P-loop containing nucleoside triphosphate hydrolases"/>
    <property type="match status" value="1"/>
</dbReference>
<dbReference type="Gene3D" id="3.40.50.11030">
    <property type="entry name" value="Threonylcarbamoyl-AMP synthase, C-terminal domain"/>
    <property type="match status" value="1"/>
</dbReference>
<evidence type="ECO:0000256" key="4">
    <source>
        <dbReference type="ARBA" id="ARBA00022679"/>
    </source>
</evidence>
<dbReference type="CDD" id="cd02022">
    <property type="entry name" value="DPCK"/>
    <property type="match status" value="1"/>
</dbReference>
<dbReference type="EMBL" id="AP023418">
    <property type="protein sequence ID" value="BCK81017.1"/>
    <property type="molecule type" value="Genomic_DNA"/>
</dbReference>
<evidence type="ECO:0000256" key="9">
    <source>
        <dbReference type="ARBA" id="ARBA00048366"/>
    </source>
</evidence>
<dbReference type="Pfam" id="PF01300">
    <property type="entry name" value="Sua5_yciO_yrdC"/>
    <property type="match status" value="1"/>
</dbReference>
<organism evidence="14 15">
    <name type="scientific">Vescimonas coprocola</name>
    <dbReference type="NCBI Taxonomy" id="2714355"/>
    <lineage>
        <taxon>Bacteria</taxon>
        <taxon>Bacillati</taxon>
        <taxon>Bacillota</taxon>
        <taxon>Clostridia</taxon>
        <taxon>Eubacteriales</taxon>
        <taxon>Oscillospiraceae</taxon>
        <taxon>Vescimonas</taxon>
    </lineage>
</organism>
<protein>
    <recommendedName>
        <fullName evidence="10 11">Dephospho-CoA kinase</fullName>
        <ecNumber evidence="10 11">2.7.1.24</ecNumber>
    </recommendedName>
    <alternativeName>
        <fullName evidence="10">Dephosphocoenzyme A kinase</fullName>
    </alternativeName>
</protein>
<dbReference type="InterPro" id="IPR027417">
    <property type="entry name" value="P-loop_NTPase"/>
</dbReference>
<name>A0A810Q435_9FIRM</name>
<evidence type="ECO:0000256" key="7">
    <source>
        <dbReference type="ARBA" id="ARBA00022741"/>
    </source>
</evidence>
<dbReference type="UniPathway" id="UPA00241">
    <property type="reaction ID" value="UER00356"/>
</dbReference>
<evidence type="ECO:0000313" key="15">
    <source>
        <dbReference type="Proteomes" id="UP000681035"/>
    </source>
</evidence>
<dbReference type="InterPro" id="IPR038385">
    <property type="entry name" value="Sua5/YwlC_C"/>
</dbReference>
<evidence type="ECO:0000256" key="6">
    <source>
        <dbReference type="ARBA" id="ARBA00022695"/>
    </source>
</evidence>
<keyword evidence="8 10" id="KW-0067">ATP-binding</keyword>
<comment type="similarity">
    <text evidence="2">Belongs to the SUA5 family.</text>
</comment>
<dbReference type="GO" id="GO:0005524">
    <property type="term" value="F:ATP binding"/>
    <property type="evidence" value="ECO:0007669"/>
    <property type="project" value="UniProtKB-UniRule"/>
</dbReference>
<dbReference type="Gene3D" id="3.90.870.10">
    <property type="entry name" value="DHBP synthase"/>
    <property type="match status" value="1"/>
</dbReference>
<evidence type="ECO:0000256" key="10">
    <source>
        <dbReference type="HAMAP-Rule" id="MF_00376"/>
    </source>
</evidence>
<dbReference type="NCBIfam" id="TIGR00057">
    <property type="entry name" value="L-threonylcarbamoyladenylate synthase"/>
    <property type="match status" value="1"/>
</dbReference>